<evidence type="ECO:0000256" key="4">
    <source>
        <dbReference type="ARBA" id="ARBA00022692"/>
    </source>
</evidence>
<protein>
    <submittedName>
        <fullName evidence="13">Sodium:proton antiporter</fullName>
    </submittedName>
</protein>
<evidence type="ECO:0000256" key="6">
    <source>
        <dbReference type="ARBA" id="ARBA00023053"/>
    </source>
</evidence>
<dbReference type="EMBL" id="WACR01000001">
    <property type="protein sequence ID" value="KAB1066298.1"/>
    <property type="molecule type" value="Genomic_DNA"/>
</dbReference>
<evidence type="ECO:0000256" key="9">
    <source>
        <dbReference type="ARBA" id="ARBA00023201"/>
    </source>
</evidence>
<feature type="transmembrane region" description="Helical" evidence="11">
    <location>
        <begin position="184"/>
        <end position="204"/>
    </location>
</feature>
<dbReference type="GO" id="GO:0015297">
    <property type="term" value="F:antiporter activity"/>
    <property type="evidence" value="ECO:0007669"/>
    <property type="project" value="UniProtKB-KW"/>
</dbReference>
<keyword evidence="4 11" id="KW-0812">Transmembrane</keyword>
<dbReference type="GO" id="GO:0006814">
    <property type="term" value="P:sodium ion transport"/>
    <property type="evidence" value="ECO:0007669"/>
    <property type="project" value="UniProtKB-KW"/>
</dbReference>
<evidence type="ECO:0000313" key="14">
    <source>
        <dbReference type="Proteomes" id="UP000435357"/>
    </source>
</evidence>
<dbReference type="Pfam" id="PF03600">
    <property type="entry name" value="CitMHS"/>
    <property type="match status" value="1"/>
</dbReference>
<comment type="similarity">
    <text evidence="10">Belongs to the NhaD Na(+)/H(+) (TC 2.A.62) antiporter family.</text>
</comment>
<feature type="transmembrane region" description="Helical" evidence="11">
    <location>
        <begin position="455"/>
        <end position="474"/>
    </location>
</feature>
<keyword evidence="14" id="KW-1185">Reference proteome</keyword>
<feature type="transmembrane region" description="Helical" evidence="11">
    <location>
        <begin position="111"/>
        <end position="134"/>
    </location>
</feature>
<feature type="transmembrane region" description="Helical" evidence="11">
    <location>
        <begin position="418"/>
        <end position="443"/>
    </location>
</feature>
<dbReference type="PANTHER" id="PTHR43269">
    <property type="entry name" value="SODIUM/PROTON ANTIPORTER 1-RELATED"/>
    <property type="match status" value="1"/>
</dbReference>
<feature type="domain" description="Citrate transporter-like" evidence="12">
    <location>
        <begin position="24"/>
        <end position="398"/>
    </location>
</feature>
<evidence type="ECO:0000256" key="3">
    <source>
        <dbReference type="ARBA" id="ARBA00022449"/>
    </source>
</evidence>
<evidence type="ECO:0000256" key="10">
    <source>
        <dbReference type="ARBA" id="ARBA00025753"/>
    </source>
</evidence>
<feature type="transmembrane region" description="Helical" evidence="11">
    <location>
        <begin position="333"/>
        <end position="351"/>
    </location>
</feature>
<comment type="subcellular location">
    <subcellularLocation>
        <location evidence="1">Membrane</location>
        <topology evidence="1">Multi-pass membrane protein</topology>
    </subcellularLocation>
</comment>
<comment type="caution">
    <text evidence="13">The sequence shown here is derived from an EMBL/GenBank/DDBJ whole genome shotgun (WGS) entry which is preliminary data.</text>
</comment>
<evidence type="ECO:0000256" key="11">
    <source>
        <dbReference type="SAM" id="Phobius"/>
    </source>
</evidence>
<organism evidence="13 14">
    <name type="scientific">Salibacter halophilus</name>
    <dbReference type="NCBI Taxonomy" id="1803916"/>
    <lineage>
        <taxon>Bacteria</taxon>
        <taxon>Pseudomonadati</taxon>
        <taxon>Bacteroidota</taxon>
        <taxon>Flavobacteriia</taxon>
        <taxon>Flavobacteriales</taxon>
        <taxon>Salibacteraceae</taxon>
        <taxon>Salibacter</taxon>
    </lineage>
</organism>
<keyword evidence="2" id="KW-0813">Transport</keyword>
<evidence type="ECO:0000313" key="13">
    <source>
        <dbReference type="EMBL" id="KAB1066298.1"/>
    </source>
</evidence>
<keyword evidence="6" id="KW-0915">Sodium</keyword>
<evidence type="ECO:0000259" key="12">
    <source>
        <dbReference type="Pfam" id="PF03600"/>
    </source>
</evidence>
<sequence length="480" mass="51964">MYLLMVVIFVFGYLGIALEHNIKVDKAASALLTGVLTWTIFVFGASDVLNVDYSWSISEFIANSGEYVKGLKNYALGLSESSIGADENVKSLTNHFIIHELEHHLIEISEILFFLIGAMTIVEVIDVHGGFSVITDRIKTTKKVKLIWILSILTFFFSAALDNLTTAIVMAALLKKLIADKKDLWLFAGVIIIAANAGGAWSPIGDVTTIMLWIGGQITAGNIIATLILPSLVTLLVPLIILSFTMKGNIRRPDETRGVDKDLTTTGERNLVFILGVACLLQVPVFKTVTHMPPFMGVLLGLGILWLVTEILHKNKSHKDKTQLSVVNTLRKIDTPSVLFFLGILVAVASLQSAGHLIDLAGILESSVGNLYIINIIIGLLSSIVDNVPLVAAAMGMYEIGPEVAGISYPVDHVFWEFLAYCAGTGGSCLIIGSAAGVAVMGILKIDFVWYLRKISLLALVGYLAGAGVFYILAQTFFIH</sequence>
<evidence type="ECO:0000256" key="7">
    <source>
        <dbReference type="ARBA" id="ARBA00023065"/>
    </source>
</evidence>
<dbReference type="RefSeq" id="WP_151166286.1">
    <property type="nucleotide sequence ID" value="NZ_WACR01000001.1"/>
</dbReference>
<feature type="transmembrane region" description="Helical" evidence="11">
    <location>
        <begin position="210"/>
        <end position="242"/>
    </location>
</feature>
<gene>
    <name evidence="13" type="ORF">F3059_02130</name>
</gene>
<feature type="transmembrane region" description="Helical" evidence="11">
    <location>
        <begin position="146"/>
        <end position="172"/>
    </location>
</feature>
<feature type="transmembrane region" description="Helical" evidence="11">
    <location>
        <begin position="295"/>
        <end position="312"/>
    </location>
</feature>
<dbReference type="NCBIfam" id="NF038006">
    <property type="entry name" value="NhaD_1"/>
    <property type="match status" value="1"/>
</dbReference>
<name>A0A6N6M871_9FLAO</name>
<keyword evidence="8 11" id="KW-0472">Membrane</keyword>
<evidence type="ECO:0000256" key="1">
    <source>
        <dbReference type="ARBA" id="ARBA00004141"/>
    </source>
</evidence>
<reference evidence="13 14" key="1">
    <citation type="submission" date="2019-09" db="EMBL/GenBank/DDBJ databases">
        <title>Genomes of Cryomorphaceae.</title>
        <authorList>
            <person name="Bowman J.P."/>
        </authorList>
    </citation>
    <scope>NUCLEOTIDE SEQUENCE [LARGE SCALE GENOMIC DNA]</scope>
    <source>
        <strain evidence="13 14">KCTC 52047</strain>
    </source>
</reference>
<dbReference type="Proteomes" id="UP000435357">
    <property type="component" value="Unassembled WGS sequence"/>
</dbReference>
<feature type="transmembrane region" description="Helical" evidence="11">
    <location>
        <begin position="371"/>
        <end position="398"/>
    </location>
</feature>
<keyword evidence="3" id="KW-0050">Antiport</keyword>
<evidence type="ECO:0000256" key="5">
    <source>
        <dbReference type="ARBA" id="ARBA00022989"/>
    </source>
</evidence>
<dbReference type="GO" id="GO:0016020">
    <property type="term" value="C:membrane"/>
    <property type="evidence" value="ECO:0007669"/>
    <property type="project" value="UniProtKB-SubCell"/>
</dbReference>
<keyword evidence="7" id="KW-0406">Ion transport</keyword>
<feature type="transmembrane region" description="Helical" evidence="11">
    <location>
        <begin position="27"/>
        <end position="49"/>
    </location>
</feature>
<keyword evidence="5 11" id="KW-1133">Transmembrane helix</keyword>
<dbReference type="InterPro" id="IPR004680">
    <property type="entry name" value="Cit_transptr-like_dom"/>
</dbReference>
<evidence type="ECO:0000256" key="2">
    <source>
        <dbReference type="ARBA" id="ARBA00022448"/>
    </source>
</evidence>
<accession>A0A6N6M871</accession>
<proteinExistence type="inferred from homology"/>
<dbReference type="InterPro" id="IPR045016">
    <property type="entry name" value="NhaD-like"/>
</dbReference>
<evidence type="ECO:0000256" key="8">
    <source>
        <dbReference type="ARBA" id="ARBA00023136"/>
    </source>
</evidence>
<keyword evidence="9" id="KW-0739">Sodium transport</keyword>
<dbReference type="PANTHER" id="PTHR43269:SF2">
    <property type="entry name" value="SODIUM_PROTON ANTIPORTER 1-RELATED"/>
    <property type="match status" value="1"/>
</dbReference>
<dbReference type="OrthoDB" id="9772058at2"/>
<dbReference type="AlphaFoldDB" id="A0A6N6M871"/>